<dbReference type="PANTHER" id="PTHR12350:SF19">
    <property type="entry name" value="SET DOMAIN-CONTAINING PROTEIN"/>
    <property type="match status" value="1"/>
</dbReference>
<dbReference type="STRING" id="1198029.A0A1U7LKF8"/>
<keyword evidence="2 6" id="KW-0808">Transferase</keyword>
<gene>
    <name evidence="6" type="ORF">NEOLI_002014</name>
</gene>
<evidence type="ECO:0000259" key="5">
    <source>
        <dbReference type="PROSITE" id="PS50868"/>
    </source>
</evidence>
<dbReference type="SUPFAM" id="SSF82199">
    <property type="entry name" value="SET domain"/>
    <property type="match status" value="1"/>
</dbReference>
<sequence>MTIIGQDYKPSHPELFKVNFQSGDYASGLFAKKDFKAGDVIAKIEGSTTGPKRYTSVQISKLNSDLVYMNHSCSPTAIIDIEEMVVRANVDIPKHGELTYFYPSTEWDMAQPFECKCGSTKCLGPVTGASKLSAKILGQYQLNKHILDLRASG</sequence>
<dbReference type="OrthoDB" id="5984008at2759"/>
<reference evidence="6 7" key="1">
    <citation type="submission" date="2016-04" db="EMBL/GenBank/DDBJ databases">
        <title>Evolutionary innovation and constraint leading to complex multicellularity in the Ascomycota.</title>
        <authorList>
            <person name="Cisse O."/>
            <person name="Nguyen A."/>
            <person name="Hewitt D.A."/>
            <person name="Jedd G."/>
            <person name="Stajich J.E."/>
        </authorList>
    </citation>
    <scope>NUCLEOTIDE SEQUENCE [LARGE SCALE GENOMIC DNA]</scope>
    <source>
        <strain evidence="6 7">DAH-3</strain>
    </source>
</reference>
<dbReference type="GO" id="GO:0032259">
    <property type="term" value="P:methylation"/>
    <property type="evidence" value="ECO:0007669"/>
    <property type="project" value="UniProtKB-KW"/>
</dbReference>
<dbReference type="Proteomes" id="UP000186594">
    <property type="component" value="Unassembled WGS sequence"/>
</dbReference>
<dbReference type="OMA" id="GYWLNGH"/>
<protein>
    <submittedName>
        <fullName evidence="6">Histone-lysine N-methyltransferase, H3 lysine-4 specific</fullName>
    </submittedName>
</protein>
<accession>A0A1U7LKF8</accession>
<organism evidence="6 7">
    <name type="scientific">Neolecta irregularis (strain DAH-3)</name>
    <dbReference type="NCBI Taxonomy" id="1198029"/>
    <lineage>
        <taxon>Eukaryota</taxon>
        <taxon>Fungi</taxon>
        <taxon>Dikarya</taxon>
        <taxon>Ascomycota</taxon>
        <taxon>Taphrinomycotina</taxon>
        <taxon>Neolectales</taxon>
        <taxon>Neolectaceae</taxon>
        <taxon>Neolecta</taxon>
    </lineage>
</organism>
<dbReference type="Pfam" id="PF00856">
    <property type="entry name" value="SET"/>
    <property type="match status" value="1"/>
</dbReference>
<evidence type="ECO:0000256" key="3">
    <source>
        <dbReference type="ARBA" id="ARBA00022691"/>
    </source>
</evidence>
<proteinExistence type="predicted"/>
<dbReference type="EMBL" id="LXFE01002257">
    <property type="protein sequence ID" value="OLL23129.1"/>
    <property type="molecule type" value="Genomic_DNA"/>
</dbReference>
<dbReference type="GO" id="GO:0008168">
    <property type="term" value="F:methyltransferase activity"/>
    <property type="evidence" value="ECO:0007669"/>
    <property type="project" value="UniProtKB-KW"/>
</dbReference>
<dbReference type="Gene3D" id="2.170.270.10">
    <property type="entry name" value="SET domain"/>
    <property type="match status" value="1"/>
</dbReference>
<evidence type="ECO:0000256" key="1">
    <source>
        <dbReference type="ARBA" id="ARBA00022603"/>
    </source>
</evidence>
<evidence type="ECO:0000256" key="2">
    <source>
        <dbReference type="ARBA" id="ARBA00022679"/>
    </source>
</evidence>
<evidence type="ECO:0000313" key="6">
    <source>
        <dbReference type="EMBL" id="OLL23129.1"/>
    </source>
</evidence>
<dbReference type="InterPro" id="IPR001214">
    <property type="entry name" value="SET_dom"/>
</dbReference>
<dbReference type="PROSITE" id="PS50868">
    <property type="entry name" value="POST_SET"/>
    <property type="match status" value="1"/>
</dbReference>
<evidence type="ECO:0000313" key="7">
    <source>
        <dbReference type="Proteomes" id="UP000186594"/>
    </source>
</evidence>
<dbReference type="InterPro" id="IPR053201">
    <property type="entry name" value="Flavunoidine_N-MTase"/>
</dbReference>
<evidence type="ECO:0000259" key="4">
    <source>
        <dbReference type="PROSITE" id="PS50280"/>
    </source>
</evidence>
<dbReference type="InterPro" id="IPR046341">
    <property type="entry name" value="SET_dom_sf"/>
</dbReference>
<name>A0A1U7LKF8_NEOID</name>
<feature type="domain" description="SET" evidence="4">
    <location>
        <begin position="11"/>
        <end position="103"/>
    </location>
</feature>
<dbReference type="AlphaFoldDB" id="A0A1U7LKF8"/>
<keyword evidence="1 6" id="KW-0489">Methyltransferase</keyword>
<dbReference type="PROSITE" id="PS50280">
    <property type="entry name" value="SET"/>
    <property type="match status" value="1"/>
</dbReference>
<dbReference type="PANTHER" id="PTHR12350">
    <property type="entry name" value="HISTONE-LYSINE N-METHYLTRANSFERASE-RELATED"/>
    <property type="match status" value="1"/>
</dbReference>
<comment type="caution">
    <text evidence="6">The sequence shown here is derived from an EMBL/GenBank/DDBJ whole genome shotgun (WGS) entry which is preliminary data.</text>
</comment>
<feature type="domain" description="Post-SET" evidence="5">
    <location>
        <begin position="111"/>
        <end position="127"/>
    </location>
</feature>
<dbReference type="InterPro" id="IPR003616">
    <property type="entry name" value="Post-SET_dom"/>
</dbReference>
<keyword evidence="7" id="KW-1185">Reference proteome</keyword>
<keyword evidence="3" id="KW-0949">S-adenosyl-L-methionine</keyword>